<dbReference type="PANTHER" id="PTHR43201">
    <property type="entry name" value="ACYL-COA SYNTHETASE"/>
    <property type="match status" value="1"/>
</dbReference>
<dbReference type="PATRIC" id="fig|889306.3.peg.1413"/>
<dbReference type="Gene3D" id="3.30.300.30">
    <property type="match status" value="1"/>
</dbReference>
<evidence type="ECO:0000256" key="1">
    <source>
        <dbReference type="ARBA" id="ARBA00006432"/>
    </source>
</evidence>
<evidence type="ECO:0000313" key="4">
    <source>
        <dbReference type="EMBL" id="KIL49936.1"/>
    </source>
</evidence>
<dbReference type="EMBL" id="JXRP01000009">
    <property type="protein sequence ID" value="KIL49936.1"/>
    <property type="molecule type" value="Genomic_DNA"/>
</dbReference>
<dbReference type="GO" id="GO:0006631">
    <property type="term" value="P:fatty acid metabolic process"/>
    <property type="evidence" value="ECO:0007669"/>
    <property type="project" value="TreeGrafter"/>
</dbReference>
<comment type="similarity">
    <text evidence="1">Belongs to the ATP-dependent AMP-binding enzyme family.</text>
</comment>
<dbReference type="InterPro" id="IPR000873">
    <property type="entry name" value="AMP-dep_synth/lig_dom"/>
</dbReference>
<dbReference type="RefSeq" id="WP_041087234.1">
    <property type="nucleotide sequence ID" value="NZ_JXRP01000009.1"/>
</dbReference>
<dbReference type="Pfam" id="PF00501">
    <property type="entry name" value="AMP-binding"/>
    <property type="match status" value="1"/>
</dbReference>
<dbReference type="Proteomes" id="UP000031938">
    <property type="component" value="Unassembled WGS sequence"/>
</dbReference>
<dbReference type="AlphaFoldDB" id="A0A0C2VZY8"/>
<dbReference type="OrthoDB" id="9778383at2"/>
<evidence type="ECO:0000313" key="5">
    <source>
        <dbReference type="Proteomes" id="UP000031938"/>
    </source>
</evidence>
<keyword evidence="2" id="KW-0436">Ligase</keyword>
<comment type="caution">
    <text evidence="4">The sequence shown here is derived from an EMBL/GenBank/DDBJ whole genome shotgun (WGS) entry which is preliminary data.</text>
</comment>
<dbReference type="GO" id="GO:0031956">
    <property type="term" value="F:medium-chain fatty acid-CoA ligase activity"/>
    <property type="evidence" value="ECO:0007669"/>
    <property type="project" value="TreeGrafter"/>
</dbReference>
<keyword evidence="5" id="KW-1185">Reference proteome</keyword>
<gene>
    <name evidence="4" type="ORF">KP78_14040</name>
</gene>
<dbReference type="SUPFAM" id="SSF56801">
    <property type="entry name" value="Acetyl-CoA synthetase-like"/>
    <property type="match status" value="1"/>
</dbReference>
<dbReference type="InterPro" id="IPR042099">
    <property type="entry name" value="ANL_N_sf"/>
</dbReference>
<dbReference type="STRING" id="889306.KP78_14040"/>
<evidence type="ECO:0000259" key="3">
    <source>
        <dbReference type="Pfam" id="PF00501"/>
    </source>
</evidence>
<evidence type="ECO:0000256" key="2">
    <source>
        <dbReference type="ARBA" id="ARBA00022598"/>
    </source>
</evidence>
<proteinExistence type="inferred from homology"/>
<dbReference type="Gene3D" id="3.40.50.12780">
    <property type="entry name" value="N-terminal domain of ligase-like"/>
    <property type="match status" value="1"/>
</dbReference>
<feature type="domain" description="AMP-dependent synthetase/ligase" evidence="3">
    <location>
        <begin position="13"/>
        <end position="324"/>
    </location>
</feature>
<name>A0A0C2VZY8_9BACL</name>
<sequence length="452" mass="51059">MRFWNFTGRAGQAVVMPDQSYTYMDLEEAVEQRKWKFNENNKQLVLILCKNNYDVLVTYLAALQSSQAVMLLSVEMDRKLLKGIIDTYKPKWIYGSINMGEYESAGEALWIRSVPVSANIHPDLAVLLSTSGTTGSRKFVRLSYDNIQSNAESIVEYLHLDAVERGVLNLPISYSYGLSIINSHLAAGATVLLTDESIMAKSFWPFFQEQKATSFAGVPFTYQMLQRIGFFKMNLPHLRSYTQAGGRLDERLVKMFGEYAADHDKRFYVMYGQTEASPRMSYIPPDRLLEKTGSIGVPIPGGSFEIDRETEELIYKGSNVMMGYAECLEDLRKGDELHGVLHTGDTAMVDEDGFYTITGRIKRFVKLFGLRVNLDEVEKRLESELQAAVACTGTDDWLIVAVESEEAKRVVQSCLDSVYKLHKSAFRIHVMESIPRTSNGKTDYAAIKDGFK</sequence>
<organism evidence="4 5">
    <name type="scientific">Jeotgalibacillus soli</name>
    <dbReference type="NCBI Taxonomy" id="889306"/>
    <lineage>
        <taxon>Bacteria</taxon>
        <taxon>Bacillati</taxon>
        <taxon>Bacillota</taxon>
        <taxon>Bacilli</taxon>
        <taxon>Bacillales</taxon>
        <taxon>Caryophanaceae</taxon>
        <taxon>Jeotgalibacillus</taxon>
    </lineage>
</organism>
<protein>
    <recommendedName>
        <fullName evidence="3">AMP-dependent synthetase/ligase domain-containing protein</fullName>
    </recommendedName>
</protein>
<dbReference type="PANTHER" id="PTHR43201:SF5">
    <property type="entry name" value="MEDIUM-CHAIN ACYL-COA LIGASE ACSF2, MITOCHONDRIAL"/>
    <property type="match status" value="1"/>
</dbReference>
<reference evidence="4 5" key="1">
    <citation type="submission" date="2015-01" db="EMBL/GenBank/DDBJ databases">
        <title>Genome sequencing of Jeotgalibacillus soli.</title>
        <authorList>
            <person name="Goh K.M."/>
            <person name="Chan K.-G."/>
            <person name="Yaakop A.S."/>
            <person name="Ee R."/>
            <person name="Gan H.M."/>
            <person name="Chan C.S."/>
        </authorList>
    </citation>
    <scope>NUCLEOTIDE SEQUENCE [LARGE SCALE GENOMIC DNA]</scope>
    <source>
        <strain evidence="4 5">P9</strain>
    </source>
</reference>
<accession>A0A0C2VZY8</accession>
<dbReference type="InterPro" id="IPR045851">
    <property type="entry name" value="AMP-bd_C_sf"/>
</dbReference>